<feature type="region of interest" description="Disordered" evidence="6">
    <location>
        <begin position="664"/>
        <end position="683"/>
    </location>
</feature>
<gene>
    <name evidence="8" type="ORF">CGLO_02184</name>
</gene>
<evidence type="ECO:0000259" key="7">
    <source>
        <dbReference type="PROSITE" id="PS50048"/>
    </source>
</evidence>
<feature type="compositionally biased region" description="Polar residues" evidence="6">
    <location>
        <begin position="1"/>
        <end position="15"/>
    </location>
</feature>
<evidence type="ECO:0000256" key="4">
    <source>
        <dbReference type="ARBA" id="ARBA00023163"/>
    </source>
</evidence>
<dbReference type="EMBL" id="AMYD01000444">
    <property type="protein sequence ID" value="EQB57654.1"/>
    <property type="molecule type" value="Genomic_DNA"/>
</dbReference>
<keyword evidence="4" id="KW-0804">Transcription</keyword>
<evidence type="ECO:0000313" key="9">
    <source>
        <dbReference type="Proteomes" id="UP000015530"/>
    </source>
</evidence>
<dbReference type="InterPro" id="IPR050815">
    <property type="entry name" value="TF_fung"/>
</dbReference>
<dbReference type="GO" id="GO:0008270">
    <property type="term" value="F:zinc ion binding"/>
    <property type="evidence" value="ECO:0007669"/>
    <property type="project" value="InterPro"/>
</dbReference>
<dbReference type="STRING" id="1237896.T0KZM0"/>
<dbReference type="GO" id="GO:0005634">
    <property type="term" value="C:nucleus"/>
    <property type="evidence" value="ECO:0007669"/>
    <property type="project" value="UniProtKB-SubCell"/>
</dbReference>
<evidence type="ECO:0000256" key="2">
    <source>
        <dbReference type="ARBA" id="ARBA00022723"/>
    </source>
</evidence>
<feature type="region of interest" description="Disordered" evidence="6">
    <location>
        <begin position="107"/>
        <end position="156"/>
    </location>
</feature>
<dbReference type="InterPro" id="IPR007219">
    <property type="entry name" value="XnlR_reg_dom"/>
</dbReference>
<dbReference type="InterPro" id="IPR036864">
    <property type="entry name" value="Zn2-C6_fun-type_DNA-bd_sf"/>
</dbReference>
<evidence type="ECO:0000256" key="1">
    <source>
        <dbReference type="ARBA" id="ARBA00004123"/>
    </source>
</evidence>
<dbReference type="PROSITE" id="PS50048">
    <property type="entry name" value="ZN2_CY6_FUNGAL_2"/>
    <property type="match status" value="1"/>
</dbReference>
<organism evidence="8 9">
    <name type="scientific">Colletotrichum gloeosporioides (strain Cg-14)</name>
    <name type="common">Anthracnose fungus</name>
    <name type="synonym">Glomerella cingulata</name>
    <dbReference type="NCBI Taxonomy" id="1237896"/>
    <lineage>
        <taxon>Eukaryota</taxon>
        <taxon>Fungi</taxon>
        <taxon>Dikarya</taxon>
        <taxon>Ascomycota</taxon>
        <taxon>Pezizomycotina</taxon>
        <taxon>Sordariomycetes</taxon>
        <taxon>Hypocreomycetidae</taxon>
        <taxon>Glomerellales</taxon>
        <taxon>Glomerellaceae</taxon>
        <taxon>Colletotrichum</taxon>
        <taxon>Colletotrichum gloeosporioides species complex</taxon>
    </lineage>
</organism>
<feature type="domain" description="Zn(2)-C6 fungal-type" evidence="7">
    <location>
        <begin position="48"/>
        <end position="78"/>
    </location>
</feature>
<comment type="caution">
    <text evidence="8">The sequence shown here is derived from an EMBL/GenBank/DDBJ whole genome shotgun (WGS) entry which is preliminary data.</text>
</comment>
<evidence type="ECO:0000256" key="5">
    <source>
        <dbReference type="ARBA" id="ARBA00023242"/>
    </source>
</evidence>
<dbReference type="PANTHER" id="PTHR47338">
    <property type="entry name" value="ZN(II)2CYS6 TRANSCRIPTION FACTOR (EUROFUNG)-RELATED"/>
    <property type="match status" value="1"/>
</dbReference>
<dbReference type="OrthoDB" id="5600212at2759"/>
<dbReference type="OMA" id="RDSERWR"/>
<feature type="region of interest" description="Disordered" evidence="6">
    <location>
        <begin position="811"/>
        <end position="849"/>
    </location>
</feature>
<keyword evidence="2" id="KW-0479">Metal-binding</keyword>
<evidence type="ECO:0000256" key="3">
    <source>
        <dbReference type="ARBA" id="ARBA00023015"/>
    </source>
</evidence>
<accession>T0KZM0</accession>
<dbReference type="SMART" id="SM00906">
    <property type="entry name" value="Fungal_trans"/>
    <property type="match status" value="1"/>
</dbReference>
<feature type="compositionally biased region" description="Low complexity" evidence="6">
    <location>
        <begin position="840"/>
        <end position="849"/>
    </location>
</feature>
<dbReference type="PROSITE" id="PS00463">
    <property type="entry name" value="ZN2_CY6_FUNGAL_1"/>
    <property type="match status" value="1"/>
</dbReference>
<dbReference type="PANTHER" id="PTHR47338:SF10">
    <property type="entry name" value="TRANSCRIPTION FACTOR DOMAIN-CONTAINING PROTEIN-RELATED"/>
    <property type="match status" value="1"/>
</dbReference>
<dbReference type="GO" id="GO:0006351">
    <property type="term" value="P:DNA-templated transcription"/>
    <property type="evidence" value="ECO:0007669"/>
    <property type="project" value="InterPro"/>
</dbReference>
<dbReference type="AlphaFoldDB" id="T0KZM0"/>
<protein>
    <recommendedName>
        <fullName evidence="7">Zn(2)-C6 fungal-type domain-containing protein</fullName>
    </recommendedName>
</protein>
<proteinExistence type="predicted"/>
<dbReference type="CDD" id="cd00067">
    <property type="entry name" value="GAL4"/>
    <property type="match status" value="1"/>
</dbReference>
<keyword evidence="5" id="KW-0539">Nucleus</keyword>
<dbReference type="CDD" id="cd12148">
    <property type="entry name" value="fungal_TF_MHR"/>
    <property type="match status" value="1"/>
</dbReference>
<evidence type="ECO:0000256" key="6">
    <source>
        <dbReference type="SAM" id="MobiDB-lite"/>
    </source>
</evidence>
<dbReference type="Gene3D" id="4.10.240.10">
    <property type="entry name" value="Zn(2)-C6 fungal-type DNA-binding domain"/>
    <property type="match status" value="1"/>
</dbReference>
<comment type="subcellular location">
    <subcellularLocation>
        <location evidence="1">Nucleus</location>
    </subcellularLocation>
</comment>
<keyword evidence="3" id="KW-0805">Transcription regulation</keyword>
<dbReference type="GO" id="GO:0003677">
    <property type="term" value="F:DNA binding"/>
    <property type="evidence" value="ECO:0007669"/>
    <property type="project" value="InterPro"/>
</dbReference>
<sequence>MSSSTPTPPDTNGANSHKRSRGGSPGADSNGKEPATDNTNVPKPKRLACMICRKRKLKCDGVRPSCSTCARLGHSCAYDEVRRKSGPKRGYVKALEERLKQVETLLKTQDPPAAPAAPSAPADPSRTIPPGLDTTSSRTQQAAPNSNFNVASSNLNVPTDRDSERWRFNGESPQTQNAPAPVDDFNFNSNMSMGMNNVGSNFTWEMIGLGLEEPLPPQETIDELAPNQRPPVALRYAIWTLACSITEKYIDLKDLFYQRARKYVEADYIKGYGEHMISVAHAQTHVLLASYEFKMMYFPRAWMSTGSAVRLCQMIGLHRLDGAGLDVKQCLPPPRDWTEREERRRTFWMAFCEDRYASIGTGWPMTVDEKDIMTNLPSSEEAFDMSRPEQTQSLQECMSPSGAGKLSSFGGIVLMACLFGRNLIHLHRPDVDDRDHDLNGEFWKRHRTMDNILLNTSLCLPTHLKLPAGLGNPNIVFTNMSIHTSTICLHQAAIFKADKNRLPASVSAESKVRCITAANEIASIMRTISHMDLSAMNPFISFCLYVAARVFVQYLKSRPDDSQTADSLRFLLSAMNALKRRNPLTESFLVQLDVDLEALAMRIPKLKSAFPRSGDSPNANGGTRGPVCDDPEGVQGIMSYRNECHFMKVGGDNGNAAAAPSIVEPELNTDGGPNSASAGFGGQNWLSAEQPIVYEGNRPGVQVHGSVLTPSSGSLYDKSGSSSGHMTGFGQSESSGDNNISGSPDGEQSNRPTPNSSSASEQRMNIASGGGNSFDASPVAGHQNIDSQNNGDANRHGMHDALKQQHNIQIPMPESAGPFDLRPGTGSAASPHGPHSIPSQQAQQQQQVIVQQQLLPAPQLAAPVTHLRSGPPIDLADIETSDPLCHGDMSDTQHAREQQQHPIGPVVQTTYAPTQPPLSPHGHSRGHAHQPLPLPDQHGSFGILTPGPAVPNAAAVRLGESLVGPSGYIPIDGTTAPGWRPHGSLLSSKWVIDPPNLDEWRQKLFDADGLIILSNDQQVSPPA</sequence>
<dbReference type="Proteomes" id="UP000015530">
    <property type="component" value="Unassembled WGS sequence"/>
</dbReference>
<reference evidence="9" key="1">
    <citation type="journal article" date="2013" name="Mol. Plant Microbe Interact.">
        <title>Global aspects of pacC regulation of pathogenicity genes in Colletotrichum gloeosporioides as revealed by transcriptome analysis.</title>
        <authorList>
            <person name="Alkan N."/>
            <person name="Meng X."/>
            <person name="Friedlander G."/>
            <person name="Reuveni E."/>
            <person name="Sukno S."/>
            <person name="Sherman A."/>
            <person name="Thon M."/>
            <person name="Fluhr R."/>
            <person name="Prusky D."/>
        </authorList>
    </citation>
    <scope>NUCLEOTIDE SEQUENCE [LARGE SCALE GENOMIC DNA]</scope>
    <source>
        <strain evidence="9">Cg-14</strain>
    </source>
</reference>
<dbReference type="SMART" id="SM00066">
    <property type="entry name" value="GAL4"/>
    <property type="match status" value="1"/>
</dbReference>
<feature type="compositionally biased region" description="Low complexity" evidence="6">
    <location>
        <begin position="116"/>
        <end position="125"/>
    </location>
</feature>
<dbReference type="InterPro" id="IPR001138">
    <property type="entry name" value="Zn2Cys6_DnaBD"/>
</dbReference>
<dbReference type="eggNOG" id="ENOG502QVC1">
    <property type="taxonomic scope" value="Eukaryota"/>
</dbReference>
<dbReference type="Pfam" id="PF00172">
    <property type="entry name" value="Zn_clus"/>
    <property type="match status" value="1"/>
</dbReference>
<feature type="compositionally biased region" description="Low complexity" evidence="6">
    <location>
        <begin position="711"/>
        <end position="724"/>
    </location>
</feature>
<feature type="region of interest" description="Disordered" evidence="6">
    <location>
        <begin position="1"/>
        <end position="45"/>
    </location>
</feature>
<dbReference type="SUPFAM" id="SSF57701">
    <property type="entry name" value="Zn2/Cys6 DNA-binding domain"/>
    <property type="match status" value="1"/>
</dbReference>
<evidence type="ECO:0000313" key="8">
    <source>
        <dbReference type="EMBL" id="EQB57654.1"/>
    </source>
</evidence>
<feature type="compositionally biased region" description="Polar residues" evidence="6">
    <location>
        <begin position="729"/>
        <end position="765"/>
    </location>
</feature>
<dbReference type="Pfam" id="PF04082">
    <property type="entry name" value="Fungal_trans"/>
    <property type="match status" value="1"/>
</dbReference>
<dbReference type="HOGENOM" id="CLU_011017_0_0_1"/>
<feature type="region of interest" description="Disordered" evidence="6">
    <location>
        <begin position="703"/>
        <end position="797"/>
    </location>
</feature>
<name>T0KZM0_COLGC</name>
<dbReference type="GO" id="GO:0000981">
    <property type="term" value="F:DNA-binding transcription factor activity, RNA polymerase II-specific"/>
    <property type="evidence" value="ECO:0007669"/>
    <property type="project" value="InterPro"/>
</dbReference>
<feature type="compositionally biased region" description="Polar residues" evidence="6">
    <location>
        <begin position="133"/>
        <end position="156"/>
    </location>
</feature>